<keyword evidence="3" id="KW-0694">RNA-binding</keyword>
<organism evidence="5 6">
    <name type="scientific">Thlaspi arvense</name>
    <name type="common">Field penny-cress</name>
    <dbReference type="NCBI Taxonomy" id="13288"/>
    <lineage>
        <taxon>Eukaryota</taxon>
        <taxon>Viridiplantae</taxon>
        <taxon>Streptophyta</taxon>
        <taxon>Embryophyta</taxon>
        <taxon>Tracheophyta</taxon>
        <taxon>Spermatophyta</taxon>
        <taxon>Magnoliopsida</taxon>
        <taxon>eudicotyledons</taxon>
        <taxon>Gunneridae</taxon>
        <taxon>Pentapetalae</taxon>
        <taxon>rosids</taxon>
        <taxon>malvids</taxon>
        <taxon>Brassicales</taxon>
        <taxon>Brassicaceae</taxon>
        <taxon>Thlaspideae</taxon>
        <taxon>Thlaspi</taxon>
    </lineage>
</organism>
<dbReference type="PANTHER" id="PTHR13952:SF21">
    <property type="entry name" value="POLYNUCLEOTIDE ADENYLYLTRANSFERASE DOMAIN_RNA RECOGNITION MOTIF PROTEIN-RELATED"/>
    <property type="match status" value="1"/>
</dbReference>
<keyword evidence="6" id="KW-1185">Reference proteome</keyword>
<comment type="subcellular location">
    <subcellularLocation>
        <location evidence="1">Nucleus</location>
    </subcellularLocation>
</comment>
<proteinExistence type="predicted"/>
<dbReference type="SMART" id="SM00360">
    <property type="entry name" value="RRM"/>
    <property type="match status" value="3"/>
</dbReference>
<dbReference type="GO" id="GO:0030619">
    <property type="term" value="F:U1 snRNA binding"/>
    <property type="evidence" value="ECO:0007669"/>
    <property type="project" value="TreeGrafter"/>
</dbReference>
<reference evidence="5 6" key="1">
    <citation type="submission" date="2022-03" db="EMBL/GenBank/DDBJ databases">
        <authorList>
            <person name="Nunn A."/>
            <person name="Chopra R."/>
            <person name="Nunn A."/>
            <person name="Contreras Garrido A."/>
        </authorList>
    </citation>
    <scope>NUCLEOTIDE SEQUENCE [LARGE SCALE GENOMIC DNA]</scope>
</reference>
<dbReference type="Proteomes" id="UP000836841">
    <property type="component" value="Chromosome 5"/>
</dbReference>
<dbReference type="PROSITE" id="PS50102">
    <property type="entry name" value="RRM"/>
    <property type="match status" value="2"/>
</dbReference>
<accession>A0AAU9SHS2</accession>
<dbReference type="GO" id="GO:0071011">
    <property type="term" value="C:precatalytic spliceosome"/>
    <property type="evidence" value="ECO:0007669"/>
    <property type="project" value="TreeGrafter"/>
</dbReference>
<gene>
    <name evidence="5" type="ORF">TAV2_LOCUS16646</name>
</gene>
<dbReference type="CDD" id="cd00590">
    <property type="entry name" value="RRM_SF"/>
    <property type="match status" value="3"/>
</dbReference>
<evidence type="ECO:0000256" key="1">
    <source>
        <dbReference type="ARBA" id="ARBA00004123"/>
    </source>
</evidence>
<name>A0AAU9SHS2_THLAR</name>
<evidence type="ECO:0000313" key="6">
    <source>
        <dbReference type="Proteomes" id="UP000836841"/>
    </source>
</evidence>
<dbReference type="PANTHER" id="PTHR13952">
    <property type="entry name" value="U1 SMALL NUCLEAR RIBONUCLEOPROTEIN 70 KD"/>
    <property type="match status" value="1"/>
</dbReference>
<evidence type="ECO:0000256" key="3">
    <source>
        <dbReference type="PROSITE-ProRule" id="PRU00176"/>
    </source>
</evidence>
<dbReference type="InterPro" id="IPR051183">
    <property type="entry name" value="U1_U11-U12_snRNP_70-35kDa"/>
</dbReference>
<keyword evidence="2" id="KW-0539">Nucleus</keyword>
<dbReference type="Gene3D" id="3.30.70.330">
    <property type="match status" value="3"/>
</dbReference>
<dbReference type="GO" id="GO:0003729">
    <property type="term" value="F:mRNA binding"/>
    <property type="evidence" value="ECO:0007669"/>
    <property type="project" value="TreeGrafter"/>
</dbReference>
<protein>
    <recommendedName>
        <fullName evidence="4">RRM domain-containing protein</fullName>
    </recommendedName>
</protein>
<dbReference type="GO" id="GO:0071004">
    <property type="term" value="C:U2-type prespliceosome"/>
    <property type="evidence" value="ECO:0007669"/>
    <property type="project" value="TreeGrafter"/>
</dbReference>
<evidence type="ECO:0000256" key="2">
    <source>
        <dbReference type="ARBA" id="ARBA00023242"/>
    </source>
</evidence>
<dbReference type="GO" id="GO:0005685">
    <property type="term" value="C:U1 snRNP"/>
    <property type="evidence" value="ECO:0007669"/>
    <property type="project" value="TreeGrafter"/>
</dbReference>
<feature type="domain" description="RRM" evidence="4">
    <location>
        <begin position="22"/>
        <end position="80"/>
    </location>
</feature>
<dbReference type="InterPro" id="IPR000504">
    <property type="entry name" value="RRM_dom"/>
</dbReference>
<evidence type="ECO:0000259" key="4">
    <source>
        <dbReference type="PROSITE" id="PS50102"/>
    </source>
</evidence>
<dbReference type="InterPro" id="IPR012677">
    <property type="entry name" value="Nucleotide-bd_a/b_plait_sf"/>
</dbReference>
<evidence type="ECO:0000313" key="5">
    <source>
        <dbReference type="EMBL" id="CAH2066452.1"/>
    </source>
</evidence>
<dbReference type="Pfam" id="PF00076">
    <property type="entry name" value="RRM_1"/>
    <property type="match status" value="3"/>
</dbReference>
<feature type="domain" description="RRM" evidence="4">
    <location>
        <begin position="186"/>
        <end position="237"/>
    </location>
</feature>
<dbReference type="GO" id="GO:0000398">
    <property type="term" value="P:mRNA splicing, via spliceosome"/>
    <property type="evidence" value="ECO:0007669"/>
    <property type="project" value="TreeGrafter"/>
</dbReference>
<dbReference type="EMBL" id="OU466861">
    <property type="protein sequence ID" value="CAH2066452.1"/>
    <property type="molecule type" value="Genomic_DNA"/>
</dbReference>
<dbReference type="InterPro" id="IPR035979">
    <property type="entry name" value="RBD_domain_sf"/>
</dbReference>
<dbReference type="SUPFAM" id="SSF54928">
    <property type="entry name" value="RNA-binding domain, RBD"/>
    <property type="match status" value="2"/>
</dbReference>
<sequence length="299" mass="33489">MASSSQKPAAIANLLGKRNIGFFKDVGEVVRVRLQLNRKSKRVGCGFVEFASADEAKKALEKTNGKSLHDREIFLANKGAPPNINFFKGAAKVVGVRLIVDHKNKHVGCGFLEFTNAIQAKRVSSFVVMMEENHRGKLVGYGFVEFSSANAVKKALEKKNGEYLHDCEIILDVAKIEQHPPRPHIKMFKKVGEVVGVRLIVNQEGKHVGCGFIEFASADEAKKVAIGMNGYSIFLGRTEIAPYPFRPKYNLYKLAKKLWYEDNLRQESLDLKIRPILRTQQAIFCGKKITFSDDTCNDK</sequence>
<dbReference type="AlphaFoldDB" id="A0AAU9SHS2"/>